<dbReference type="STRING" id="429701.A0A2G9G2C5"/>
<gene>
    <name evidence="5" type="ORF">CDL12_28042</name>
</gene>
<keyword evidence="4" id="KW-1133">Transmembrane helix</keyword>
<evidence type="ECO:0000256" key="4">
    <source>
        <dbReference type="SAM" id="Phobius"/>
    </source>
</evidence>
<keyword evidence="3" id="KW-1003">Cell membrane</keyword>
<evidence type="ECO:0000313" key="5">
    <source>
        <dbReference type="EMBL" id="PIM99463.1"/>
    </source>
</evidence>
<feature type="transmembrane region" description="Helical" evidence="4">
    <location>
        <begin position="53"/>
        <end position="71"/>
    </location>
</feature>
<evidence type="ECO:0000256" key="2">
    <source>
        <dbReference type="ARBA" id="ARBA00022448"/>
    </source>
</evidence>
<sequence length="104" mass="11514">MMLEFIAFVRLRIIAPNVPRPYKIPVGTVGAVLMCVPPTVLICVVLAFSSVKVLIVSLVALSFGIILQPCIKYSEKKRWFKFSTSSDLPDIHSARFQNGTLFAS</sequence>
<dbReference type="PANTHER" id="PTHR45826">
    <property type="entry name" value="POLYAMINE TRANSPORTER PUT1"/>
    <property type="match status" value="1"/>
</dbReference>
<dbReference type="Proteomes" id="UP000231279">
    <property type="component" value="Unassembled WGS sequence"/>
</dbReference>
<dbReference type="EMBL" id="NKXS01007582">
    <property type="protein sequence ID" value="PIM99463.1"/>
    <property type="molecule type" value="Genomic_DNA"/>
</dbReference>
<dbReference type="AlphaFoldDB" id="A0A2G9G2C5"/>
<evidence type="ECO:0000313" key="6">
    <source>
        <dbReference type="Proteomes" id="UP000231279"/>
    </source>
</evidence>
<accession>A0A2G9G2C5</accession>
<keyword evidence="4" id="KW-0812">Transmembrane</keyword>
<feature type="transmembrane region" description="Helical" evidence="4">
    <location>
        <begin position="21"/>
        <end position="47"/>
    </location>
</feature>
<dbReference type="InterPro" id="IPR044566">
    <property type="entry name" value="RMV1-like"/>
</dbReference>
<comment type="subcellular location">
    <subcellularLocation>
        <location evidence="1">Cell membrane</location>
        <topology evidence="1">Multi-pass membrane protein</topology>
    </subcellularLocation>
</comment>
<organism evidence="5 6">
    <name type="scientific">Handroanthus impetiginosus</name>
    <dbReference type="NCBI Taxonomy" id="429701"/>
    <lineage>
        <taxon>Eukaryota</taxon>
        <taxon>Viridiplantae</taxon>
        <taxon>Streptophyta</taxon>
        <taxon>Embryophyta</taxon>
        <taxon>Tracheophyta</taxon>
        <taxon>Spermatophyta</taxon>
        <taxon>Magnoliopsida</taxon>
        <taxon>eudicotyledons</taxon>
        <taxon>Gunneridae</taxon>
        <taxon>Pentapetalae</taxon>
        <taxon>asterids</taxon>
        <taxon>lamiids</taxon>
        <taxon>Lamiales</taxon>
        <taxon>Bignoniaceae</taxon>
        <taxon>Crescentiina</taxon>
        <taxon>Tabebuia alliance</taxon>
        <taxon>Handroanthus</taxon>
    </lineage>
</organism>
<comment type="caution">
    <text evidence="5">The sequence shown here is derived from an EMBL/GenBank/DDBJ whole genome shotgun (WGS) entry which is preliminary data.</text>
</comment>
<dbReference type="GO" id="GO:0005886">
    <property type="term" value="C:plasma membrane"/>
    <property type="evidence" value="ECO:0007669"/>
    <property type="project" value="UniProtKB-SubCell"/>
</dbReference>
<keyword evidence="4" id="KW-0472">Membrane</keyword>
<proteinExistence type="predicted"/>
<evidence type="ECO:0000256" key="3">
    <source>
        <dbReference type="ARBA" id="ARBA00022475"/>
    </source>
</evidence>
<protein>
    <submittedName>
        <fullName evidence="5">Uncharacterized protein</fullName>
    </submittedName>
</protein>
<reference evidence="6" key="1">
    <citation type="journal article" date="2018" name="Gigascience">
        <title>Genome assembly of the Pink Ipe (Handroanthus impetiginosus, Bignoniaceae), a highly valued, ecologically keystone Neotropical timber forest tree.</title>
        <authorList>
            <person name="Silva-Junior O.B."/>
            <person name="Grattapaglia D."/>
            <person name="Novaes E."/>
            <person name="Collevatti R.G."/>
        </authorList>
    </citation>
    <scope>NUCLEOTIDE SEQUENCE [LARGE SCALE GENOMIC DNA]</scope>
    <source>
        <strain evidence="6">cv. UFG-1</strain>
    </source>
</reference>
<evidence type="ECO:0000256" key="1">
    <source>
        <dbReference type="ARBA" id="ARBA00004651"/>
    </source>
</evidence>
<name>A0A2G9G2C5_9LAMI</name>
<keyword evidence="2" id="KW-0813">Transport</keyword>
<dbReference type="GO" id="GO:0022857">
    <property type="term" value="F:transmembrane transporter activity"/>
    <property type="evidence" value="ECO:0007669"/>
    <property type="project" value="InterPro"/>
</dbReference>
<dbReference type="OrthoDB" id="5982228at2759"/>
<keyword evidence="6" id="KW-1185">Reference proteome</keyword>
<dbReference type="PANTHER" id="PTHR45826:SF2">
    <property type="entry name" value="AMINO ACID TRANSPORTER"/>
    <property type="match status" value="1"/>
</dbReference>